<reference evidence="3 5" key="2">
    <citation type="submission" date="2020-08" db="EMBL/GenBank/DDBJ databases">
        <title>Genomic Encyclopedia of Type Strains, Phase IV (KMG-IV): sequencing the most valuable type-strain genomes for metagenomic binning, comparative biology and taxonomic classification.</title>
        <authorList>
            <person name="Goeker M."/>
        </authorList>
    </citation>
    <scope>NUCLEOTIDE SEQUENCE [LARGE SCALE GENOMIC DNA]</scope>
    <source>
        <strain evidence="3 5">DSM 10368</strain>
    </source>
</reference>
<dbReference type="Proteomes" id="UP000577697">
    <property type="component" value="Unassembled WGS sequence"/>
</dbReference>
<dbReference type="RefSeq" id="WP_067964967.1">
    <property type="nucleotide sequence ID" value="NZ_CP015005.1"/>
</dbReference>
<evidence type="ECO:0008006" key="6">
    <source>
        <dbReference type="Google" id="ProtNLM"/>
    </source>
</evidence>
<dbReference type="SUPFAM" id="SSF53300">
    <property type="entry name" value="vWA-like"/>
    <property type="match status" value="1"/>
</dbReference>
<dbReference type="EMBL" id="CP015005">
    <property type="protein sequence ID" value="AMS43953.1"/>
    <property type="molecule type" value="Genomic_DNA"/>
</dbReference>
<dbReference type="Proteomes" id="UP000075755">
    <property type="component" value="Chromosome"/>
</dbReference>
<evidence type="ECO:0000313" key="3">
    <source>
        <dbReference type="EMBL" id="MBB3705660.1"/>
    </source>
</evidence>
<evidence type="ECO:0000313" key="2">
    <source>
        <dbReference type="EMBL" id="AMS43953.1"/>
    </source>
</evidence>
<proteinExistence type="predicted"/>
<dbReference type="InterPro" id="IPR036465">
    <property type="entry name" value="vWFA_dom_sf"/>
</dbReference>
<protein>
    <recommendedName>
        <fullName evidence="6">DUF1194 domain-containing protein</fullName>
    </recommendedName>
</protein>
<name>A0AAC8YT17_AMIAI</name>
<dbReference type="EMBL" id="JACICB010000006">
    <property type="protein sequence ID" value="MBB3705660.1"/>
    <property type="molecule type" value="Genomic_DNA"/>
</dbReference>
<feature type="signal peptide" evidence="1">
    <location>
        <begin position="1"/>
        <end position="25"/>
    </location>
</feature>
<evidence type="ECO:0000313" key="5">
    <source>
        <dbReference type="Proteomes" id="UP000577697"/>
    </source>
</evidence>
<dbReference type="KEGG" id="aak:AA2016_5045"/>
<reference evidence="2 4" key="1">
    <citation type="submission" date="2016-03" db="EMBL/GenBank/DDBJ databases">
        <title>Complete genome of Aminobacter aminovorans KCTC 2477.</title>
        <authorList>
            <person name="Kim K.M."/>
        </authorList>
    </citation>
    <scope>NUCLEOTIDE SEQUENCE [LARGE SCALE GENOMIC DNA]</scope>
    <source>
        <strain evidence="2 4">KCTC 2477</strain>
    </source>
</reference>
<keyword evidence="5" id="KW-1185">Reference proteome</keyword>
<gene>
    <name evidence="2" type="ORF">AA2016_5045</name>
    <name evidence="3" type="ORF">FHS67_001975</name>
</gene>
<feature type="chain" id="PRO_5042254658" description="DUF1194 domain-containing protein" evidence="1">
    <location>
        <begin position="26"/>
        <end position="248"/>
    </location>
</feature>
<accession>A0AAC8YT17</accession>
<dbReference type="AlphaFoldDB" id="A0AAC8YT17"/>
<evidence type="ECO:0000256" key="1">
    <source>
        <dbReference type="SAM" id="SignalP"/>
    </source>
</evidence>
<dbReference type="InterPro" id="IPR010607">
    <property type="entry name" value="DUF1194"/>
</dbReference>
<keyword evidence="1" id="KW-0732">Signal</keyword>
<dbReference type="Pfam" id="PF06707">
    <property type="entry name" value="DUF1194"/>
    <property type="match status" value="1"/>
</dbReference>
<evidence type="ECO:0000313" key="4">
    <source>
        <dbReference type="Proteomes" id="UP000075755"/>
    </source>
</evidence>
<organism evidence="2 4">
    <name type="scientific">Aminobacter aminovorans</name>
    <name type="common">Chelatobacter heintzii</name>
    <dbReference type="NCBI Taxonomy" id="83263"/>
    <lineage>
        <taxon>Bacteria</taxon>
        <taxon>Pseudomonadati</taxon>
        <taxon>Pseudomonadota</taxon>
        <taxon>Alphaproteobacteria</taxon>
        <taxon>Hyphomicrobiales</taxon>
        <taxon>Phyllobacteriaceae</taxon>
        <taxon>Aminobacter</taxon>
    </lineage>
</organism>
<sequence>MSANLAAPLGAMLAASALYTPQANAADVDAAIVFAVDVSASIDPATANLQREGHAAAISSPEVVAAITRNSTGCIAVTYVEWASSGHARSVVPWTSVCGLKDAQAVASIILKEGDRGLGCEQTCATSISFAIDLGCMLLDSYVGSAASKVIDISANGTNNDGLPVAVSRRRAIAKGYTINAIAIPEMILSVVYDLTEYFDNNVIGGPRAFVIAPSTTTDYAAALRRKLVAEISLSIRPPSKEMVVVRE</sequence>